<dbReference type="PANTHER" id="PTHR47829">
    <property type="entry name" value="HYDROLASE, PUTATIVE (AFU_ORTHOLOGUE AFUA_1G12880)-RELATED"/>
    <property type="match status" value="1"/>
</dbReference>
<dbReference type="Gene3D" id="3.30.200.20">
    <property type="entry name" value="Phosphorylase Kinase, domain 1"/>
    <property type="match status" value="1"/>
</dbReference>
<dbReference type="InterPro" id="IPR052898">
    <property type="entry name" value="ACAD10-like"/>
</dbReference>
<dbReference type="AlphaFoldDB" id="A0A3N0GJ28"/>
<dbReference type="InterPro" id="IPR041726">
    <property type="entry name" value="ACAD10_11_N"/>
</dbReference>
<dbReference type="SUPFAM" id="SSF56112">
    <property type="entry name" value="Protein kinase-like (PK-like)"/>
    <property type="match status" value="1"/>
</dbReference>
<dbReference type="InterPro" id="IPR011009">
    <property type="entry name" value="Kinase-like_dom_sf"/>
</dbReference>
<dbReference type="EMBL" id="RJSF01000044">
    <property type="protein sequence ID" value="RNM12477.1"/>
    <property type="molecule type" value="Genomic_DNA"/>
</dbReference>
<evidence type="ECO:0000313" key="3">
    <source>
        <dbReference type="Proteomes" id="UP000279994"/>
    </source>
</evidence>
<evidence type="ECO:0000259" key="1">
    <source>
        <dbReference type="Pfam" id="PF01636"/>
    </source>
</evidence>
<accession>A0A3N0GJ28</accession>
<reference evidence="2 3" key="1">
    <citation type="submission" date="2018-11" db="EMBL/GenBank/DDBJ databases">
        <authorList>
            <person name="Li F."/>
        </authorList>
    </citation>
    <scope>NUCLEOTIDE SEQUENCE [LARGE SCALE GENOMIC DNA]</scope>
    <source>
        <strain evidence="2 3">Gsoil 818</strain>
    </source>
</reference>
<keyword evidence="3" id="KW-1185">Reference proteome</keyword>
<dbReference type="RefSeq" id="WP_123224241.1">
    <property type="nucleotide sequence ID" value="NZ_RJSF01000044.1"/>
</dbReference>
<keyword evidence="2" id="KW-0808">Transferase</keyword>
<name>A0A3N0GJ28_9ACTN</name>
<sequence>MVSAGSTSGGVAGAHEVREEDAFDVEAVRDWLAAHGHPLTGDVVVRQFGGGASNLTYSMRTETDDLILRRPPAGQKAKGAHDMAREYRIQAGLAGVFPLVPTMVALCEDESVIGSQFYVMQRIDGVIPRRDLPPEVRLSEAQTRELCTNALDVLIDLHRVDVDATPLASMNKGAGYVRRQVEGWSTRFRNAVTDDAPDGEAVMAWLAEHQPDDVGNCLIHNDFRFDNLVLDRDDPTRPVGVLDWEMATVGDPLMDLGGTLSYWVQADDDEFFLQFRRQPTTLPGMLTRAEVVDYYCTEMGFSITPEQWRFYEVFGLFRLAVIAQQIYYRYFHQQTTNESYAIFGPAVQYLEQRCRSIIESA</sequence>
<dbReference type="PANTHER" id="PTHR47829:SF1">
    <property type="entry name" value="HAD FAMILY PHOSPHATASE"/>
    <property type="match status" value="1"/>
</dbReference>
<evidence type="ECO:0000313" key="2">
    <source>
        <dbReference type="EMBL" id="RNM12477.1"/>
    </source>
</evidence>
<dbReference type="InterPro" id="IPR002575">
    <property type="entry name" value="Aminoglycoside_PTrfase"/>
</dbReference>
<dbReference type="Gene3D" id="3.90.1200.10">
    <property type="match status" value="1"/>
</dbReference>
<dbReference type="Pfam" id="PF01636">
    <property type="entry name" value="APH"/>
    <property type="match status" value="1"/>
</dbReference>
<protein>
    <submittedName>
        <fullName evidence="2">Phosphotransferase family protein</fullName>
    </submittedName>
</protein>
<feature type="domain" description="Aminoglycoside phosphotransferase" evidence="1">
    <location>
        <begin position="45"/>
        <end position="280"/>
    </location>
</feature>
<dbReference type="Proteomes" id="UP000279994">
    <property type="component" value="Unassembled WGS sequence"/>
</dbReference>
<dbReference type="CDD" id="cd05154">
    <property type="entry name" value="ACAD10_11_N-like"/>
    <property type="match status" value="1"/>
</dbReference>
<dbReference type="GO" id="GO:0016740">
    <property type="term" value="F:transferase activity"/>
    <property type="evidence" value="ECO:0007669"/>
    <property type="project" value="UniProtKB-KW"/>
</dbReference>
<dbReference type="OrthoDB" id="3806873at2"/>
<organism evidence="2 3">
    <name type="scientific">Nocardioides pocheonensis</name>
    <dbReference type="NCBI Taxonomy" id="661485"/>
    <lineage>
        <taxon>Bacteria</taxon>
        <taxon>Bacillati</taxon>
        <taxon>Actinomycetota</taxon>
        <taxon>Actinomycetes</taxon>
        <taxon>Propionibacteriales</taxon>
        <taxon>Nocardioidaceae</taxon>
        <taxon>Nocardioides</taxon>
    </lineage>
</organism>
<gene>
    <name evidence="2" type="ORF">EFL26_17720</name>
</gene>
<proteinExistence type="predicted"/>
<comment type="caution">
    <text evidence="2">The sequence shown here is derived from an EMBL/GenBank/DDBJ whole genome shotgun (WGS) entry which is preliminary data.</text>
</comment>